<keyword evidence="1" id="KW-0472">Membrane</keyword>
<feature type="transmembrane region" description="Helical" evidence="1">
    <location>
        <begin position="23"/>
        <end position="42"/>
    </location>
</feature>
<dbReference type="EMBL" id="MGEP01000056">
    <property type="protein sequence ID" value="OGL85937.1"/>
    <property type="molecule type" value="Genomic_DNA"/>
</dbReference>
<feature type="transmembrane region" description="Helical" evidence="1">
    <location>
        <begin position="228"/>
        <end position="261"/>
    </location>
</feature>
<proteinExistence type="predicted"/>
<evidence type="ECO:0000313" key="2">
    <source>
        <dbReference type="EMBL" id="OGL85937.1"/>
    </source>
</evidence>
<feature type="transmembrane region" description="Helical" evidence="1">
    <location>
        <begin position="281"/>
        <end position="306"/>
    </location>
</feature>
<dbReference type="STRING" id="1802407.A3I40_00730"/>
<organism evidence="2 3">
    <name type="scientific">Candidatus Uhrbacteria bacterium RIFCSPLOWO2_02_FULL_48_12</name>
    <dbReference type="NCBI Taxonomy" id="1802407"/>
    <lineage>
        <taxon>Bacteria</taxon>
        <taxon>Candidatus Uhriibacteriota</taxon>
    </lineage>
</organism>
<keyword evidence="1" id="KW-1133">Transmembrane helix</keyword>
<feature type="transmembrane region" description="Helical" evidence="1">
    <location>
        <begin position="146"/>
        <end position="169"/>
    </location>
</feature>
<name>A0A1F7V764_9BACT</name>
<dbReference type="Proteomes" id="UP000178723">
    <property type="component" value="Unassembled WGS sequence"/>
</dbReference>
<evidence type="ECO:0000313" key="3">
    <source>
        <dbReference type="Proteomes" id="UP000178723"/>
    </source>
</evidence>
<keyword evidence="1" id="KW-0812">Transmembrane</keyword>
<gene>
    <name evidence="2" type="ORF">A3I40_00730</name>
</gene>
<accession>A0A1F7V764</accession>
<evidence type="ECO:0008006" key="4">
    <source>
        <dbReference type="Google" id="ProtNLM"/>
    </source>
</evidence>
<reference evidence="2 3" key="1">
    <citation type="journal article" date="2016" name="Nat. Commun.">
        <title>Thousands of microbial genomes shed light on interconnected biogeochemical processes in an aquifer system.</title>
        <authorList>
            <person name="Anantharaman K."/>
            <person name="Brown C.T."/>
            <person name="Hug L.A."/>
            <person name="Sharon I."/>
            <person name="Castelle C.J."/>
            <person name="Probst A.J."/>
            <person name="Thomas B.C."/>
            <person name="Singh A."/>
            <person name="Wilkins M.J."/>
            <person name="Karaoz U."/>
            <person name="Brodie E.L."/>
            <person name="Williams K.H."/>
            <person name="Hubbard S.S."/>
            <person name="Banfield J.F."/>
        </authorList>
    </citation>
    <scope>NUCLEOTIDE SEQUENCE [LARGE SCALE GENOMIC DNA]</scope>
</reference>
<protein>
    <recommendedName>
        <fullName evidence="4">Glycerophosphoryl diester phosphodiesterase membrane domain-containing protein</fullName>
    </recommendedName>
</protein>
<sequence length="340" mass="37388">MNKPLYRTILISAWRTTWNHKRLWFWGLFVGLLGNAGEYQFLVTALDRLSAGEIAPSATSGLGQGPPLNAQTMLGLANAFSANAFTTFVLLLISLIIIAVAAFFIWLVMVSVIALVKAGAVLAAGDEPPSLAEGVADGQRFFAPVLVLYVFGRLLLWFLFTILALFGLLAMKDFLVGFPMFMVAFILLLPALFVVSFVVRYAIMYVVLKKRTLLEAFDSAVALVRENWLITIELAFFLFVVNLVVGAALALLVAGFVFPIHLAALTMGQLGLLGWAISLEFLAAVFFLLILFSIGSALGTFQWLAWTMLFQRLQDKGPISKIVRLLSRWTSNRSVRAARA</sequence>
<dbReference type="AlphaFoldDB" id="A0A1F7V764"/>
<evidence type="ECO:0000256" key="1">
    <source>
        <dbReference type="SAM" id="Phobius"/>
    </source>
</evidence>
<comment type="caution">
    <text evidence="2">The sequence shown here is derived from an EMBL/GenBank/DDBJ whole genome shotgun (WGS) entry which is preliminary data.</text>
</comment>
<feature type="transmembrane region" description="Helical" evidence="1">
    <location>
        <begin position="88"/>
        <end position="116"/>
    </location>
</feature>
<feature type="transmembrane region" description="Helical" evidence="1">
    <location>
        <begin position="181"/>
        <end position="208"/>
    </location>
</feature>